<dbReference type="EMBL" id="CP017267">
    <property type="protein sequence ID" value="APB30881.1"/>
    <property type="molecule type" value="Genomic_DNA"/>
</dbReference>
<dbReference type="KEGG" id="vte:BHY08_02965"/>
<dbReference type="RefSeq" id="WP_071456457.1">
    <property type="nucleotide sequence ID" value="NZ_CP017267.1"/>
</dbReference>
<dbReference type="OrthoDB" id="2182780at2"/>
<name>A0A1J0A4N9_9ENTE</name>
<protein>
    <submittedName>
        <fullName evidence="1">Uncharacterized protein</fullName>
    </submittedName>
</protein>
<dbReference type="AlphaFoldDB" id="A0A1J0A4N9"/>
<dbReference type="STRING" id="519472.BHY08_02965"/>
<organism evidence="1 2">
    <name type="scientific">Vagococcus teuberi</name>
    <dbReference type="NCBI Taxonomy" id="519472"/>
    <lineage>
        <taxon>Bacteria</taxon>
        <taxon>Bacillati</taxon>
        <taxon>Bacillota</taxon>
        <taxon>Bacilli</taxon>
        <taxon>Lactobacillales</taxon>
        <taxon>Enterococcaceae</taxon>
        <taxon>Vagococcus</taxon>
    </lineage>
</organism>
<evidence type="ECO:0000313" key="2">
    <source>
        <dbReference type="Proteomes" id="UP000191200"/>
    </source>
</evidence>
<reference evidence="1 2" key="1">
    <citation type="submission" date="2016-09" db="EMBL/GenBank/DDBJ databases">
        <title>Vagococcus teuberi sp. nov., isolated from the Malian artisanal sour milk fene.</title>
        <authorList>
            <person name="Wullschleger S."/>
            <person name="Seifert C."/>
            <person name="Baumgartner S."/>
            <person name="Lacroix C."/>
            <person name="Bonfoh B."/>
            <person name="Stevens M.J."/>
            <person name="Meile L."/>
        </authorList>
    </citation>
    <scope>NUCLEOTIDE SEQUENCE [LARGE SCALE GENOMIC DNA]</scope>
    <source>
        <strain evidence="1 2">DSM 21459</strain>
    </source>
</reference>
<sequence length="109" mass="12789">MEKIENFFDEMKKLFLVKDMDEFEEIKEDMLEHIEIKLEQGEPVEVILTKLGTPKAIVDAFYEDKRLNKAMQYETDIIGIEEVQIVALQGKKDKLYKQVSRLKRGGSLH</sequence>
<proteinExistence type="predicted"/>
<dbReference type="Proteomes" id="UP000191200">
    <property type="component" value="Chromosome"/>
</dbReference>
<evidence type="ECO:0000313" key="1">
    <source>
        <dbReference type="EMBL" id="APB30881.1"/>
    </source>
</evidence>
<gene>
    <name evidence="1" type="ORF">BHY08_02965</name>
</gene>
<keyword evidence="2" id="KW-1185">Reference proteome</keyword>
<accession>A0A1J0A4N9</accession>